<organism evidence="2 3">
    <name type="scientific">Romanomermis culicivorax</name>
    <name type="common">Nematode worm</name>
    <dbReference type="NCBI Taxonomy" id="13658"/>
    <lineage>
        <taxon>Eukaryota</taxon>
        <taxon>Metazoa</taxon>
        <taxon>Ecdysozoa</taxon>
        <taxon>Nematoda</taxon>
        <taxon>Enoplea</taxon>
        <taxon>Dorylaimia</taxon>
        <taxon>Mermithida</taxon>
        <taxon>Mermithoidea</taxon>
        <taxon>Mermithidae</taxon>
        <taxon>Romanomermis</taxon>
    </lineage>
</organism>
<keyword evidence="2" id="KW-1185">Reference proteome</keyword>
<evidence type="ECO:0000256" key="1">
    <source>
        <dbReference type="SAM" id="MobiDB-lite"/>
    </source>
</evidence>
<accession>A0A915JUU3</accession>
<dbReference type="WBParaSite" id="nRc.2.0.1.t29834-RA">
    <property type="protein sequence ID" value="nRc.2.0.1.t29834-RA"/>
    <property type="gene ID" value="nRc.2.0.1.g29834"/>
</dbReference>
<protein>
    <submittedName>
        <fullName evidence="3">Uncharacterized protein</fullName>
    </submittedName>
</protein>
<dbReference type="Proteomes" id="UP000887565">
    <property type="component" value="Unplaced"/>
</dbReference>
<evidence type="ECO:0000313" key="3">
    <source>
        <dbReference type="WBParaSite" id="nRc.2.0.1.t29834-RA"/>
    </source>
</evidence>
<evidence type="ECO:0000313" key="2">
    <source>
        <dbReference type="Proteomes" id="UP000887565"/>
    </source>
</evidence>
<reference evidence="3" key="1">
    <citation type="submission" date="2022-11" db="UniProtKB">
        <authorList>
            <consortium name="WormBaseParasite"/>
        </authorList>
    </citation>
    <scope>IDENTIFICATION</scope>
</reference>
<proteinExistence type="predicted"/>
<feature type="compositionally biased region" description="Polar residues" evidence="1">
    <location>
        <begin position="254"/>
        <end position="294"/>
    </location>
</feature>
<dbReference type="AlphaFoldDB" id="A0A915JUU3"/>
<feature type="region of interest" description="Disordered" evidence="1">
    <location>
        <begin position="238"/>
        <end position="300"/>
    </location>
</feature>
<sequence>MQGNNTGYYTTPTECNPFHPQGIQLPSGFYPLLPRDSKPLKDDGYTEDSDPDEIQDVQIPDWVNIAKYIVENLKSEQICKFMPLAYHLAWPHSRAECDYETNALLNYNFLNSYTREGQEMIKLMPWKSGDCLAYYLEEAEEILQIPDDKSLLKDEAYNGFETLMPGLWYPMTEDAQPTDYPTAYALQNLLELRPEFVSKSFRERKIASDMPGYMLTYTPAGTPITGSDNDAYDTAEETTTPEILMSQRSKTESTKSQTRTETAKSQTRTETSKGQTKSDRTTASTASYTQTRTVPKTGGE</sequence>
<name>A0A915JUU3_ROMCU</name>